<dbReference type="PANTHER" id="PTHR24221:SF654">
    <property type="entry name" value="ATP-BINDING CASSETTE SUB-FAMILY B MEMBER 6"/>
    <property type="match status" value="1"/>
</dbReference>
<keyword evidence="7 8" id="KW-0472">Membrane</keyword>
<feature type="transmembrane region" description="Helical" evidence="8">
    <location>
        <begin position="255"/>
        <end position="275"/>
    </location>
</feature>
<evidence type="ECO:0000259" key="10">
    <source>
        <dbReference type="PROSITE" id="PS50929"/>
    </source>
</evidence>
<evidence type="ECO:0000256" key="4">
    <source>
        <dbReference type="ARBA" id="ARBA00022741"/>
    </source>
</evidence>
<dbReference type="PROSITE" id="PS00211">
    <property type="entry name" value="ABC_TRANSPORTER_1"/>
    <property type="match status" value="1"/>
</dbReference>
<dbReference type="InterPro" id="IPR003593">
    <property type="entry name" value="AAA+_ATPase"/>
</dbReference>
<comment type="subcellular location">
    <subcellularLocation>
        <location evidence="1">Cell membrane</location>
        <topology evidence="1">Multi-pass membrane protein</topology>
    </subcellularLocation>
</comment>
<keyword evidence="12" id="KW-1185">Reference proteome</keyword>
<dbReference type="PANTHER" id="PTHR24221">
    <property type="entry name" value="ATP-BINDING CASSETTE SUB-FAMILY B"/>
    <property type="match status" value="1"/>
</dbReference>
<dbReference type="SUPFAM" id="SSF52540">
    <property type="entry name" value="P-loop containing nucleoside triphosphate hydrolases"/>
    <property type="match status" value="1"/>
</dbReference>
<dbReference type="Gene3D" id="3.40.50.300">
    <property type="entry name" value="P-loop containing nucleotide triphosphate hydrolases"/>
    <property type="match status" value="1"/>
</dbReference>
<dbReference type="GO" id="GO:0034040">
    <property type="term" value="F:ATPase-coupled lipid transmembrane transporter activity"/>
    <property type="evidence" value="ECO:0007669"/>
    <property type="project" value="TreeGrafter"/>
</dbReference>
<dbReference type="InterPro" id="IPR039421">
    <property type="entry name" value="Type_1_exporter"/>
</dbReference>
<organism evidence="11 12">
    <name type="scientific">Mesoplasma syrphidae</name>
    <dbReference type="NCBI Taxonomy" id="225999"/>
    <lineage>
        <taxon>Bacteria</taxon>
        <taxon>Bacillati</taxon>
        <taxon>Mycoplasmatota</taxon>
        <taxon>Mollicutes</taxon>
        <taxon>Entomoplasmatales</taxon>
        <taxon>Entomoplasmataceae</taxon>
        <taxon>Mesoplasma</taxon>
    </lineage>
</organism>
<sequence length="677" mass="77000">MKKTELLQANLSKKDAFAENLKLKTSGFWSLWFHYWVKYRIKAFFCILFIFFVSAFSVFNIFIAQQITAILTAESLVNTLNNKELLALIIGHYVTDPEIYEALINFLNSQEQSLDYQLINQIINIFYFSFIYYDGSQITTTFLGIAISRMQWIYILISDIIFLVLFMYAAYSLCGLISEEVHTDLKNKLIGALLIKEIDFYEKRTSSEIIEIITKDSKNIADQFKVAPIIIIYILFASFGALGMLFYIDMIVASLMIALMLIIFCILLLVVFLIANPVKQSLQKRSKVDAKIVEKILAIRLIKTSGTWKEEISDFQTNNNQLNQYDKKLNFGISIIPAIVVGAVGCLALSSIVFGVFVYNQDTTKLITVFSSFTAGIIVMITPIFQLNTILQSISTTNNSAKNISDICAIEEKEFNFQTNILLSANHSKIDIEKLSFKNVDFAYPSNPDKKVIKNLTIEFEQNKTYAFVGPSGCGKSTVTKLLLKFYKNYKGQIFINNKYDLNEIDTETWINSIGYVDQEPQILSGTVLENILYAKKSATTAEVIKACKKAKIHELIMSWPNRYNTLLSEQGKQLSGGQKQRLVIARMFLKDPSFLILDEATSALDNISEQEITKQLNKLFVGKTVITVAHRLNTVKSYDQIFVFNAHQEIAQQGTFEELISVEGLFKELYLIENSM</sequence>
<dbReference type="PROSITE" id="PS50893">
    <property type="entry name" value="ABC_TRANSPORTER_2"/>
    <property type="match status" value="1"/>
</dbReference>
<dbReference type="GO" id="GO:0016887">
    <property type="term" value="F:ATP hydrolysis activity"/>
    <property type="evidence" value="ECO:0007669"/>
    <property type="project" value="InterPro"/>
</dbReference>
<keyword evidence="4" id="KW-0547">Nucleotide-binding</keyword>
<evidence type="ECO:0000256" key="3">
    <source>
        <dbReference type="ARBA" id="ARBA00022692"/>
    </source>
</evidence>
<dbReference type="InterPro" id="IPR011527">
    <property type="entry name" value="ABC1_TM_dom"/>
</dbReference>
<dbReference type="Pfam" id="PF00664">
    <property type="entry name" value="ABC_membrane"/>
    <property type="match status" value="1"/>
</dbReference>
<feature type="domain" description="ABC transporter" evidence="9">
    <location>
        <begin position="435"/>
        <end position="673"/>
    </location>
</feature>
<dbReference type="SMART" id="SM00382">
    <property type="entry name" value="AAA"/>
    <property type="match status" value="1"/>
</dbReference>
<evidence type="ECO:0000256" key="8">
    <source>
        <dbReference type="SAM" id="Phobius"/>
    </source>
</evidence>
<gene>
    <name evidence="11" type="ORF">CXP39_00545</name>
</gene>
<keyword evidence="6 8" id="KW-1133">Transmembrane helix</keyword>
<protein>
    <recommendedName>
        <fullName evidence="13">ABC transporter ATP-binding protein</fullName>
    </recommendedName>
</protein>
<name>A0A2K9C1E4_9MOLU</name>
<feature type="transmembrane region" description="Helical" evidence="8">
    <location>
        <begin position="152"/>
        <end position="171"/>
    </location>
</feature>
<evidence type="ECO:0000313" key="12">
    <source>
        <dbReference type="Proteomes" id="UP000233419"/>
    </source>
</evidence>
<dbReference type="InterPro" id="IPR003439">
    <property type="entry name" value="ABC_transporter-like_ATP-bd"/>
</dbReference>
<evidence type="ECO:0000256" key="1">
    <source>
        <dbReference type="ARBA" id="ARBA00004651"/>
    </source>
</evidence>
<proteinExistence type="inferred from homology"/>
<dbReference type="InterPro" id="IPR017871">
    <property type="entry name" value="ABC_transporter-like_CS"/>
</dbReference>
<comment type="similarity">
    <text evidence="2">Belongs to the ABC transporter superfamily.</text>
</comment>
<evidence type="ECO:0000313" key="11">
    <source>
        <dbReference type="EMBL" id="AUF83299.1"/>
    </source>
</evidence>
<evidence type="ECO:0008006" key="13">
    <source>
        <dbReference type="Google" id="ProtNLM"/>
    </source>
</evidence>
<feature type="transmembrane region" description="Helical" evidence="8">
    <location>
        <begin position="41"/>
        <end position="63"/>
    </location>
</feature>
<dbReference type="EMBL" id="CP025257">
    <property type="protein sequence ID" value="AUF83299.1"/>
    <property type="molecule type" value="Genomic_DNA"/>
</dbReference>
<dbReference type="OrthoDB" id="9763744at2"/>
<dbReference type="GO" id="GO:0005524">
    <property type="term" value="F:ATP binding"/>
    <property type="evidence" value="ECO:0007669"/>
    <property type="project" value="UniProtKB-KW"/>
</dbReference>
<feature type="transmembrane region" description="Helical" evidence="8">
    <location>
        <begin position="366"/>
        <end position="385"/>
    </location>
</feature>
<dbReference type="GO" id="GO:0140359">
    <property type="term" value="F:ABC-type transporter activity"/>
    <property type="evidence" value="ECO:0007669"/>
    <property type="project" value="InterPro"/>
</dbReference>
<dbReference type="Proteomes" id="UP000233419">
    <property type="component" value="Chromosome"/>
</dbReference>
<dbReference type="InterPro" id="IPR036640">
    <property type="entry name" value="ABC1_TM_sf"/>
</dbReference>
<dbReference type="InterPro" id="IPR027417">
    <property type="entry name" value="P-loop_NTPase"/>
</dbReference>
<evidence type="ECO:0000259" key="9">
    <source>
        <dbReference type="PROSITE" id="PS50893"/>
    </source>
</evidence>
<feature type="transmembrane region" description="Helical" evidence="8">
    <location>
        <begin position="226"/>
        <end position="248"/>
    </location>
</feature>
<dbReference type="FunFam" id="3.40.50.300:FF:000218">
    <property type="entry name" value="Multidrug ABC transporter ATP-binding protein"/>
    <property type="match status" value="1"/>
</dbReference>
<dbReference type="RefSeq" id="WP_027048404.1">
    <property type="nucleotide sequence ID" value="NZ_CP025257.1"/>
</dbReference>
<dbReference type="AlphaFoldDB" id="A0A2K9C1E4"/>
<dbReference type="GO" id="GO:0005886">
    <property type="term" value="C:plasma membrane"/>
    <property type="evidence" value="ECO:0007669"/>
    <property type="project" value="UniProtKB-SubCell"/>
</dbReference>
<dbReference type="PROSITE" id="PS50929">
    <property type="entry name" value="ABC_TM1F"/>
    <property type="match status" value="1"/>
</dbReference>
<dbReference type="SUPFAM" id="SSF90123">
    <property type="entry name" value="ABC transporter transmembrane region"/>
    <property type="match status" value="1"/>
</dbReference>
<evidence type="ECO:0000256" key="5">
    <source>
        <dbReference type="ARBA" id="ARBA00022840"/>
    </source>
</evidence>
<dbReference type="Gene3D" id="1.20.1560.10">
    <property type="entry name" value="ABC transporter type 1, transmembrane domain"/>
    <property type="match status" value="1"/>
</dbReference>
<dbReference type="KEGG" id="msyr:CXP39_00545"/>
<feature type="transmembrane region" description="Helical" evidence="8">
    <location>
        <begin position="335"/>
        <end position="359"/>
    </location>
</feature>
<evidence type="ECO:0000256" key="7">
    <source>
        <dbReference type="ARBA" id="ARBA00023136"/>
    </source>
</evidence>
<feature type="domain" description="ABC transmembrane type-1" evidence="10">
    <location>
        <begin position="44"/>
        <end position="396"/>
    </location>
</feature>
<evidence type="ECO:0000256" key="2">
    <source>
        <dbReference type="ARBA" id="ARBA00005417"/>
    </source>
</evidence>
<keyword evidence="3 8" id="KW-0812">Transmembrane</keyword>
<evidence type="ECO:0000256" key="6">
    <source>
        <dbReference type="ARBA" id="ARBA00022989"/>
    </source>
</evidence>
<keyword evidence="5" id="KW-0067">ATP-binding</keyword>
<accession>A0A2K9C1E4</accession>
<reference evidence="11 12" key="1">
    <citation type="submission" date="2017-12" db="EMBL/GenBank/DDBJ databases">
        <title>Mesoplasma syrphidae YJS, Complete Genome.</title>
        <authorList>
            <person name="Knight T.F."/>
            <person name="Citino T."/>
            <person name="Rubinstein R."/>
            <person name="Neuschaefer Z."/>
        </authorList>
    </citation>
    <scope>NUCLEOTIDE SEQUENCE [LARGE SCALE GENOMIC DNA]</scope>
    <source>
        <strain evidence="11 12">YJS</strain>
    </source>
</reference>
<dbReference type="Pfam" id="PF00005">
    <property type="entry name" value="ABC_tran"/>
    <property type="match status" value="1"/>
</dbReference>